<feature type="domain" description="NADH:flavin oxidoreductase/NADH oxidase N-terminal" evidence="4">
    <location>
        <begin position="4"/>
        <end position="326"/>
    </location>
</feature>
<name>A0AAE9I3X0_9BURK</name>
<dbReference type="Proteomes" id="UP001056132">
    <property type="component" value="Chromosome 1"/>
</dbReference>
<evidence type="ECO:0000313" key="8">
    <source>
        <dbReference type="Proteomes" id="UP001056132"/>
    </source>
</evidence>
<keyword evidence="3" id="KW-0560">Oxidoreductase</keyword>
<dbReference type="AlphaFoldDB" id="A0AAE9I3X0"/>
<reference evidence="5 7" key="1">
    <citation type="submission" date="2019-05" db="EMBL/GenBank/DDBJ databases">
        <title>Whole genome sequence analysis of Cupriavidus campinensis S14E4C strain.</title>
        <authorList>
            <person name="Abbaszade G."/>
            <person name="Szabo A."/>
            <person name="Toumi M."/>
            <person name="Toth E."/>
        </authorList>
    </citation>
    <scope>NUCLEOTIDE SEQUENCE [LARGE SCALE GENOMIC DNA]</scope>
    <source>
        <strain evidence="5 7">S14E4C</strain>
    </source>
</reference>
<comment type="similarity">
    <text evidence="2">Belongs to the NADH:flavin oxidoreductase/NADH oxidase family.</text>
</comment>
<dbReference type="EMBL" id="CP097330">
    <property type="protein sequence ID" value="URF05632.1"/>
    <property type="molecule type" value="Genomic_DNA"/>
</dbReference>
<dbReference type="InterPro" id="IPR001155">
    <property type="entry name" value="OxRdtase_FMN_N"/>
</dbReference>
<proteinExistence type="inferred from homology"/>
<organism evidence="6 8">
    <name type="scientific">Cupriavidus campinensis</name>
    <dbReference type="NCBI Taxonomy" id="151783"/>
    <lineage>
        <taxon>Bacteria</taxon>
        <taxon>Pseudomonadati</taxon>
        <taxon>Pseudomonadota</taxon>
        <taxon>Betaproteobacteria</taxon>
        <taxon>Burkholderiales</taxon>
        <taxon>Burkholderiaceae</taxon>
        <taxon>Cupriavidus</taxon>
    </lineage>
</organism>
<dbReference type="GO" id="GO:0016628">
    <property type="term" value="F:oxidoreductase activity, acting on the CH-CH group of donors, NAD or NADP as acceptor"/>
    <property type="evidence" value="ECO:0007669"/>
    <property type="project" value="UniProtKB-ARBA"/>
</dbReference>
<dbReference type="KEGG" id="ccam:M5D45_07500"/>
<reference evidence="6" key="3">
    <citation type="submission" date="2022-05" db="EMBL/GenBank/DDBJ databases">
        <authorList>
            <person name="Kunte H.-J."/>
        </authorList>
    </citation>
    <scope>NUCLEOTIDE SEQUENCE</scope>
    <source>
        <strain evidence="6">G5</strain>
    </source>
</reference>
<evidence type="ECO:0000259" key="4">
    <source>
        <dbReference type="Pfam" id="PF00724"/>
    </source>
</evidence>
<evidence type="ECO:0000313" key="6">
    <source>
        <dbReference type="EMBL" id="URF05632.1"/>
    </source>
</evidence>
<sequence>MPTLFDPLQIGDLALPNRIVMAPLTRLRAAEPVHVPNAVMAEYYAQRASAGLLISEGVPISEDGVGYQNVPGLWSDAQVAGWKQVTDAVHAAGGRIVAQLWHVGRISDPSLLNGRLPVAPSPIAAGGNVSLLRPQRPFVVPRELTRDEIRAVVADFGRAAANAKAAGFDGVTIHAANGYLLDQFLQDGSNVRTDEYGGSIENRARILLEVADAVTAVWDAKRVGVHLAPRSPSHSMADSQPAETFGHVARALGQRGLGFLFVRETPGEGALLPQLKRAFGGAIIANDGFDQAAATAVLATGDADAVAFGRAYIANPDLVERLRLGADLNAIDPATMYGTGGIETRGYTDYPTLETASAS</sequence>
<keyword evidence="7" id="KW-1185">Reference proteome</keyword>
<dbReference type="Pfam" id="PF00724">
    <property type="entry name" value="Oxidored_FMN"/>
    <property type="match status" value="1"/>
</dbReference>
<dbReference type="CDD" id="cd02933">
    <property type="entry name" value="OYE_like_FMN"/>
    <property type="match status" value="1"/>
</dbReference>
<evidence type="ECO:0000256" key="2">
    <source>
        <dbReference type="ARBA" id="ARBA00005979"/>
    </source>
</evidence>
<evidence type="ECO:0000313" key="7">
    <source>
        <dbReference type="Proteomes" id="UP000318943"/>
    </source>
</evidence>
<evidence type="ECO:0000256" key="3">
    <source>
        <dbReference type="ARBA" id="ARBA00023002"/>
    </source>
</evidence>
<dbReference type="InterPro" id="IPR013785">
    <property type="entry name" value="Aldolase_TIM"/>
</dbReference>
<dbReference type="RefSeq" id="WP_144195421.1">
    <property type="nucleotide sequence ID" value="NZ_CP097330.1"/>
</dbReference>
<dbReference type="SUPFAM" id="SSF51395">
    <property type="entry name" value="FMN-linked oxidoreductases"/>
    <property type="match status" value="1"/>
</dbReference>
<gene>
    <name evidence="5" type="ORF">FGG12_01320</name>
    <name evidence="6" type="ORF">M5D45_07500</name>
</gene>
<accession>A0AAE9I3X0</accession>
<dbReference type="EMBL" id="VCIZ01000001">
    <property type="protein sequence ID" value="TSP14330.1"/>
    <property type="molecule type" value="Genomic_DNA"/>
</dbReference>
<reference evidence="6" key="2">
    <citation type="journal article" date="2022" name="Microbiol. Resour. Announc.">
        <title>Genome Sequence of Cupriavidus campinensis Strain G5, a Member of a Bacterial Consortium Capable of Polyethylene Degradation.</title>
        <authorList>
            <person name="Schneider B."/>
            <person name="Pfeiffer F."/>
            <person name="Dyall-Smith M."/>
            <person name="Kunte H.J."/>
        </authorList>
    </citation>
    <scope>NUCLEOTIDE SEQUENCE</scope>
    <source>
        <strain evidence="6">G5</strain>
    </source>
</reference>
<dbReference type="Proteomes" id="UP000318943">
    <property type="component" value="Unassembled WGS sequence"/>
</dbReference>
<dbReference type="GO" id="GO:0010181">
    <property type="term" value="F:FMN binding"/>
    <property type="evidence" value="ECO:0007669"/>
    <property type="project" value="InterPro"/>
</dbReference>
<evidence type="ECO:0000313" key="5">
    <source>
        <dbReference type="EMBL" id="TSP14330.1"/>
    </source>
</evidence>
<dbReference type="PANTHER" id="PTHR22893:SF98">
    <property type="entry name" value="OXIDOREDUCTASE"/>
    <property type="match status" value="1"/>
</dbReference>
<dbReference type="GO" id="GO:0005829">
    <property type="term" value="C:cytosol"/>
    <property type="evidence" value="ECO:0007669"/>
    <property type="project" value="TreeGrafter"/>
</dbReference>
<dbReference type="InterPro" id="IPR045247">
    <property type="entry name" value="Oye-like"/>
</dbReference>
<dbReference type="Gene3D" id="3.20.20.70">
    <property type="entry name" value="Aldolase class I"/>
    <property type="match status" value="1"/>
</dbReference>
<evidence type="ECO:0000256" key="1">
    <source>
        <dbReference type="ARBA" id="ARBA00001917"/>
    </source>
</evidence>
<comment type="cofactor">
    <cofactor evidence="1">
        <name>FMN</name>
        <dbReference type="ChEBI" id="CHEBI:58210"/>
    </cofactor>
</comment>
<dbReference type="FunFam" id="3.20.20.70:FF:000059">
    <property type="entry name" value="N-ethylmaleimide reductase, FMN-linked"/>
    <property type="match status" value="1"/>
</dbReference>
<dbReference type="PANTHER" id="PTHR22893">
    <property type="entry name" value="NADH OXIDOREDUCTASE-RELATED"/>
    <property type="match status" value="1"/>
</dbReference>
<protein>
    <submittedName>
        <fullName evidence="6">Alkene reductase</fullName>
    </submittedName>
</protein>